<comment type="caution">
    <text evidence="8">The sequence shown here is derived from an EMBL/GenBank/DDBJ whole genome shotgun (WGS) entry which is preliminary data.</text>
</comment>
<organism evidence="8 9">
    <name type="scientific">Methylobacterium radiotolerans</name>
    <dbReference type="NCBI Taxonomy" id="31998"/>
    <lineage>
        <taxon>Bacteria</taxon>
        <taxon>Pseudomonadati</taxon>
        <taxon>Pseudomonadota</taxon>
        <taxon>Alphaproteobacteria</taxon>
        <taxon>Hyphomicrobiales</taxon>
        <taxon>Methylobacteriaceae</taxon>
        <taxon>Methylobacterium</taxon>
    </lineage>
</organism>
<comment type="similarity">
    <text evidence="2">Belongs to the BA14k family.</text>
</comment>
<evidence type="ECO:0000313" key="9">
    <source>
        <dbReference type="Proteomes" id="UP001349262"/>
    </source>
</evidence>
<name>A0ABU7TDC0_9HYPH</name>
<keyword evidence="4" id="KW-0472">Membrane</keyword>
<evidence type="ECO:0000256" key="3">
    <source>
        <dbReference type="ARBA" id="ARBA00020552"/>
    </source>
</evidence>
<evidence type="ECO:0000256" key="2">
    <source>
        <dbReference type="ARBA" id="ARBA00010270"/>
    </source>
</evidence>
<dbReference type="EMBL" id="MLBY01000005">
    <property type="protein sequence ID" value="MEE7458535.1"/>
    <property type="molecule type" value="Genomic_DNA"/>
</dbReference>
<keyword evidence="9" id="KW-1185">Reference proteome</keyword>
<proteinExistence type="inferred from homology"/>
<feature type="signal peptide" evidence="7">
    <location>
        <begin position="1"/>
        <end position="22"/>
    </location>
</feature>
<evidence type="ECO:0000256" key="5">
    <source>
        <dbReference type="ARBA" id="ARBA00022734"/>
    </source>
</evidence>
<keyword evidence="7" id="KW-0732">Signal</keyword>
<comment type="subcellular location">
    <subcellularLocation>
        <location evidence="1">Membrane</location>
        <topology evidence="1">Single-pass membrane protein</topology>
    </subcellularLocation>
</comment>
<evidence type="ECO:0000256" key="1">
    <source>
        <dbReference type="ARBA" id="ARBA00004167"/>
    </source>
</evidence>
<protein>
    <recommendedName>
        <fullName evidence="3">Lectin-like protein BA14k</fullName>
    </recommendedName>
</protein>
<sequence length="144" mass="14586">MKLTLALAATVTALLAAAPASAAPAPQSPIEALVKGDLPTGYSQYRRYGHRHYGHRRHGYGRGWRGGYRRGPGVGAAVGAGVAGLAAGAILGGAIANSQAQAAPVVVQGGPSPEAVAACARRFRSYDARSGTYLGNDGARHPCP</sequence>
<evidence type="ECO:0000256" key="6">
    <source>
        <dbReference type="ARBA" id="ARBA00025321"/>
    </source>
</evidence>
<keyword evidence="4" id="KW-1003">Cell membrane</keyword>
<evidence type="ECO:0000256" key="4">
    <source>
        <dbReference type="ARBA" id="ARBA00022475"/>
    </source>
</evidence>
<dbReference type="Pfam" id="PF07886">
    <property type="entry name" value="BA14K"/>
    <property type="match status" value="1"/>
</dbReference>
<accession>A0ABU7TDC0</accession>
<gene>
    <name evidence="8" type="ORF">MRSR164_17685</name>
</gene>
<dbReference type="Proteomes" id="UP001349262">
    <property type="component" value="Unassembled WGS sequence"/>
</dbReference>
<keyword evidence="5" id="KW-0430">Lectin</keyword>
<evidence type="ECO:0000313" key="8">
    <source>
        <dbReference type="EMBL" id="MEE7458535.1"/>
    </source>
</evidence>
<feature type="chain" id="PRO_5046669563" description="Lectin-like protein BA14k" evidence="7">
    <location>
        <begin position="23"/>
        <end position="144"/>
    </location>
</feature>
<evidence type="ECO:0000256" key="7">
    <source>
        <dbReference type="SAM" id="SignalP"/>
    </source>
</evidence>
<reference evidence="8 9" key="1">
    <citation type="journal article" date="2012" name="Genet. Mol. Biol.">
        <title>Analysis of 16S rRNA and mxaF genes revealing insights into Methylobacterium niche-specific plant association.</title>
        <authorList>
            <person name="Dourado M.N."/>
            <person name="Andreote F.D."/>
            <person name="Dini-Andreote F."/>
            <person name="Conti R."/>
            <person name="Araujo J.M."/>
            <person name="Araujo W.L."/>
        </authorList>
    </citation>
    <scope>NUCLEOTIDE SEQUENCE [LARGE SCALE GENOMIC DNA]</scope>
    <source>
        <strain evidence="8 9">SR1.6/4</strain>
    </source>
</reference>
<dbReference type="InterPro" id="IPR012413">
    <property type="entry name" value="BA14K"/>
</dbReference>
<comment type="function">
    <text evidence="6">Has immunoglobulin-binding and hemagglutination properties, and can bind to mannose. Essential for virulence. May be involved in LPS biosynthesis or polysaccharide transport.</text>
</comment>